<dbReference type="OrthoDB" id="1918at2759"/>
<reference evidence="1" key="2">
    <citation type="submission" date="2019-06" db="EMBL/GenBank/DDBJ databases">
        <title>Genomics analysis of Aphanomyces spp. identifies a new class of oomycete effector associated with host adaptation.</title>
        <authorList>
            <person name="Gaulin E."/>
        </authorList>
    </citation>
    <scope>NUCLEOTIDE SEQUENCE</scope>
    <source>
        <strain evidence="1">CBS 578.67</strain>
    </source>
</reference>
<dbReference type="AlphaFoldDB" id="A0A485LNZ0"/>
<evidence type="ECO:0000313" key="1">
    <source>
        <dbReference type="EMBL" id="KAF0684143.1"/>
    </source>
</evidence>
<keyword evidence="3" id="KW-1185">Reference proteome</keyword>
<accession>A0A485LNZ0</accession>
<proteinExistence type="predicted"/>
<dbReference type="Pfam" id="PF08737">
    <property type="entry name" value="Rgp1"/>
    <property type="match status" value="1"/>
</dbReference>
<dbReference type="EMBL" id="VJMH01007320">
    <property type="protein sequence ID" value="KAF0684143.1"/>
    <property type="molecule type" value="Genomic_DNA"/>
</dbReference>
<protein>
    <submittedName>
        <fullName evidence="2">Aste57867_23873 protein</fullName>
    </submittedName>
</protein>
<sequence length="388" mass="42436">MPDAVHIAEHLTCAYFHAGGTVRGYVKVDSPRPLYIEWGVAQVHGHLCVDSDVLTVPLVSSSGGLDESFMKTLNLPDVKTFSGPTGVCLFQSKPTVLYSEMDVPLTTQTHFAIGLPTVLCPSFKGTSARVFYVLSITLKFQGTADAQCLHLPFDVYAGKYVFQSPVVDLVSDGAPSPPIVLVVPHPMLTSPTDENRATPVAVRRGMELPFELKPRLMHGRVETERAGSTQTRQYTIGQQGDHLVVVKFFKQRYMPGDVILIALDFGAATLACQSVTAALVLEERLGALSLDPGRVVAKHTLHTMVELTSDTVQTHMRFALAVDTKVSIDTDLVEHHYVLAFAFESIQTLEWHVPVDVVPPLAPDASHLNVPDPVYNGPTRTRTLFVQE</sequence>
<gene>
    <name evidence="2" type="primary">Aste57867_23873</name>
    <name evidence="1" type="ORF">As57867_023800</name>
    <name evidence="2" type="ORF">ASTE57867_23873</name>
</gene>
<reference evidence="2 3" key="1">
    <citation type="submission" date="2019-03" db="EMBL/GenBank/DDBJ databases">
        <authorList>
            <person name="Gaulin E."/>
            <person name="Dumas B."/>
        </authorList>
    </citation>
    <scope>NUCLEOTIDE SEQUENCE [LARGE SCALE GENOMIC DNA]</scope>
    <source>
        <strain evidence="2">CBS 568.67</strain>
    </source>
</reference>
<name>A0A485LNZ0_9STRA</name>
<evidence type="ECO:0000313" key="2">
    <source>
        <dbReference type="EMBL" id="VFU00516.1"/>
    </source>
</evidence>
<dbReference type="EMBL" id="CAADRA010007346">
    <property type="protein sequence ID" value="VFU00516.1"/>
    <property type="molecule type" value="Genomic_DNA"/>
</dbReference>
<organism evidence="2 3">
    <name type="scientific">Aphanomyces stellatus</name>
    <dbReference type="NCBI Taxonomy" id="120398"/>
    <lineage>
        <taxon>Eukaryota</taxon>
        <taxon>Sar</taxon>
        <taxon>Stramenopiles</taxon>
        <taxon>Oomycota</taxon>
        <taxon>Saprolegniomycetes</taxon>
        <taxon>Saprolegniales</taxon>
        <taxon>Verrucalvaceae</taxon>
        <taxon>Aphanomyces</taxon>
    </lineage>
</organism>
<dbReference type="PANTHER" id="PTHR12507">
    <property type="entry name" value="REDUCED GROWTH PHENOTYPE 1 RGP1, YEAST -RELATED"/>
    <property type="match status" value="1"/>
</dbReference>
<evidence type="ECO:0000313" key="3">
    <source>
        <dbReference type="Proteomes" id="UP000332933"/>
    </source>
</evidence>
<dbReference type="InterPro" id="IPR014848">
    <property type="entry name" value="Rgp1"/>
</dbReference>
<dbReference type="Proteomes" id="UP000332933">
    <property type="component" value="Unassembled WGS sequence"/>
</dbReference>